<accession>H0GDP8</accession>
<keyword evidence="4 7" id="KW-0479">Metal-binding</keyword>
<dbReference type="PANTHER" id="PTHR11735:SF6">
    <property type="entry name" value="TRNA N6-ADENOSINE THREONYLCARBAMOYLTRANSFERASE, MITOCHONDRIAL"/>
    <property type="match status" value="1"/>
</dbReference>
<evidence type="ECO:0000313" key="9">
    <source>
        <dbReference type="EMBL" id="EHN07938.1"/>
    </source>
</evidence>
<dbReference type="GO" id="GO:0046872">
    <property type="term" value="F:metal ion binding"/>
    <property type="evidence" value="ECO:0007669"/>
    <property type="project" value="UniProtKB-KW"/>
</dbReference>
<name>H0GDP8_SACCK</name>
<sequence length="418" mass="46864">MISIKGTGRFLLDNYRIWQRRASNRPIQLRKGYKVLAIETSCDDTCVSVLDRFSKSAAPNVLANLKDTLDSIDEGGIIPTKAHIHHQARIGPLTERALIESNAREGIDLICVTRGPGMPGSLSGGLDFAKGLAVAWNKPLIGVHHMLGHLLIPRMGTNGKVPQFPFVSLLVSGGHTTFVLSRAIDDHEILCDTIDIAVGDSLDKCGRELGFKGTMIAREMEKFINQDINDQDFALKLEMPSPLKNSASKRNMLSFSFSAFITALRTNLTKLGKTEIQELPEREIRSIAYQVQESVFDHIINKLKHVLKSQPEKFKNVREFVCSGGVSSNQRLRTKLETELGTLNSTSFFNFYYPPMDLCSDNSIMIGWAGIEIWESLRLVSDLDICPIRQWPLNDLLSVDGWRTDQLIKKKKKKKKKN</sequence>
<keyword evidence="10" id="KW-1185">Reference proteome</keyword>
<dbReference type="NCBIfam" id="TIGR00329">
    <property type="entry name" value="gcp_kae1"/>
    <property type="match status" value="1"/>
</dbReference>
<dbReference type="InterPro" id="IPR000905">
    <property type="entry name" value="Gcp-like_dom"/>
</dbReference>
<dbReference type="OrthoDB" id="10259622at2759"/>
<dbReference type="InterPro" id="IPR022450">
    <property type="entry name" value="TsaD"/>
</dbReference>
<dbReference type="PANTHER" id="PTHR11735">
    <property type="entry name" value="TRNA N6-ADENOSINE THREONYLCARBAMOYLTRANSFERASE"/>
    <property type="match status" value="1"/>
</dbReference>
<comment type="cofactor">
    <cofactor evidence="7">
        <name>a divalent metal cation</name>
        <dbReference type="ChEBI" id="CHEBI:60240"/>
    </cofactor>
    <text evidence="7">Binds 1 divalent metal cation per subunit.</text>
</comment>
<evidence type="ECO:0000256" key="5">
    <source>
        <dbReference type="ARBA" id="ARBA00023315"/>
    </source>
</evidence>
<reference evidence="9 10" key="1">
    <citation type="journal article" date="2012" name="FEMS Yeast Res.">
        <title>The genome sequence of the wine yeast VIN7 reveals an allotriploid hybrid genome with Saccharomyces cerevisiae and Saccharomyces kudriavzevii origins.</title>
        <authorList>
            <person name="Borneman A.R."/>
            <person name="Desany B.A."/>
            <person name="Riches D."/>
            <person name="Affourtit J.P."/>
            <person name="Forgan A.H."/>
            <person name="Pretorius I.S."/>
            <person name="Egholm M."/>
            <person name="Chambers P.J."/>
        </authorList>
    </citation>
    <scope>NUCLEOTIDE SEQUENCE [LARGE SCALE GENOMIC DNA]</scope>
    <source>
        <strain evidence="9 10">VIN7</strain>
    </source>
</reference>
<dbReference type="HAMAP" id="MF_01445">
    <property type="entry name" value="TsaD"/>
    <property type="match status" value="1"/>
</dbReference>
<dbReference type="AlphaFoldDB" id="H0GDP8"/>
<dbReference type="Gene3D" id="3.30.420.40">
    <property type="match status" value="2"/>
</dbReference>
<comment type="catalytic activity">
    <reaction evidence="6 7">
        <text>L-threonylcarbamoyladenylate + adenosine(37) in tRNA = N(6)-L-threonylcarbamoyladenosine(37) in tRNA + AMP + H(+)</text>
        <dbReference type="Rhea" id="RHEA:37059"/>
        <dbReference type="Rhea" id="RHEA-COMP:10162"/>
        <dbReference type="Rhea" id="RHEA-COMP:10163"/>
        <dbReference type="ChEBI" id="CHEBI:15378"/>
        <dbReference type="ChEBI" id="CHEBI:73682"/>
        <dbReference type="ChEBI" id="CHEBI:74411"/>
        <dbReference type="ChEBI" id="CHEBI:74418"/>
        <dbReference type="ChEBI" id="CHEBI:456215"/>
        <dbReference type="EC" id="2.3.1.234"/>
    </reaction>
</comment>
<evidence type="ECO:0000256" key="3">
    <source>
        <dbReference type="ARBA" id="ARBA00022694"/>
    </source>
</evidence>
<comment type="similarity">
    <text evidence="7">Belongs to the KAE1 / TsaD family.</text>
</comment>
<proteinExistence type="inferred from homology"/>
<organism evidence="9 10">
    <name type="scientific">Saccharomyces cerevisiae x Saccharomyces kudriavzevii (strain VIN7)</name>
    <name type="common">Yeast</name>
    <dbReference type="NCBI Taxonomy" id="1095631"/>
    <lineage>
        <taxon>Eukaryota</taxon>
        <taxon>Fungi</taxon>
        <taxon>Dikarya</taxon>
        <taxon>Ascomycota</taxon>
        <taxon>Saccharomycotina</taxon>
        <taxon>Saccharomycetes</taxon>
        <taxon>Saccharomycetales</taxon>
        <taxon>Saccharomycetaceae</taxon>
        <taxon>Saccharomyces</taxon>
    </lineage>
</organism>
<evidence type="ECO:0000259" key="8">
    <source>
        <dbReference type="Pfam" id="PF00814"/>
    </source>
</evidence>
<evidence type="ECO:0000313" key="10">
    <source>
        <dbReference type="Proteomes" id="UP000009009"/>
    </source>
</evidence>
<dbReference type="InterPro" id="IPR017861">
    <property type="entry name" value="KAE1/TsaD"/>
</dbReference>
<dbReference type="FunFam" id="3.30.420.40:FF:000297">
    <property type="entry name" value="tRNA N6-adenosine threonylcarbamoyltransferase, mitochondrial"/>
    <property type="match status" value="1"/>
</dbReference>
<dbReference type="FunFam" id="3.30.420.40:FF:000354">
    <property type="entry name" value="tRNA N6-adenosine threonylcarbamoyltransferase, mitochondrial"/>
    <property type="match status" value="1"/>
</dbReference>
<dbReference type="GO" id="GO:0005739">
    <property type="term" value="C:mitochondrion"/>
    <property type="evidence" value="ECO:0007669"/>
    <property type="project" value="UniProtKB-SubCell"/>
</dbReference>
<dbReference type="InterPro" id="IPR043129">
    <property type="entry name" value="ATPase_NBD"/>
</dbReference>
<evidence type="ECO:0000256" key="4">
    <source>
        <dbReference type="ARBA" id="ARBA00022723"/>
    </source>
</evidence>
<dbReference type="EMBL" id="AGVY01000012">
    <property type="protein sequence ID" value="EHN07938.1"/>
    <property type="molecule type" value="Genomic_DNA"/>
</dbReference>
<comment type="subunit">
    <text evidence="7">Homodimer.</text>
</comment>
<dbReference type="CDD" id="cd24097">
    <property type="entry name" value="ASKHA_NBD_TsaD-like"/>
    <property type="match status" value="1"/>
</dbReference>
<dbReference type="PROSITE" id="PS01016">
    <property type="entry name" value="GLYCOPROTEASE"/>
    <property type="match status" value="1"/>
</dbReference>
<keyword evidence="7" id="KW-0496">Mitochondrion</keyword>
<feature type="domain" description="Gcp-like" evidence="8">
    <location>
        <begin position="73"/>
        <end position="368"/>
    </location>
</feature>
<evidence type="ECO:0000256" key="6">
    <source>
        <dbReference type="ARBA" id="ARBA00048117"/>
    </source>
</evidence>
<evidence type="ECO:0000256" key="2">
    <source>
        <dbReference type="ARBA" id="ARBA00022679"/>
    </source>
</evidence>
<dbReference type="Proteomes" id="UP000009009">
    <property type="component" value="Unassembled WGS sequence"/>
</dbReference>
<comment type="subcellular location">
    <subcellularLocation>
        <location evidence="7">Mitochondrion</location>
    </subcellularLocation>
</comment>
<dbReference type="EC" id="2.3.1.234" evidence="1"/>
<dbReference type="GO" id="GO:0061711">
    <property type="term" value="F:tRNA N(6)-L-threonylcarbamoyladenine synthase activity"/>
    <property type="evidence" value="ECO:0007669"/>
    <property type="project" value="UniProtKB-EC"/>
</dbReference>
<keyword evidence="3 7" id="KW-0819">tRNA processing</keyword>
<keyword evidence="2 7" id="KW-0808">Transferase</keyword>
<dbReference type="InterPro" id="IPR017860">
    <property type="entry name" value="Peptidase_M22_CS"/>
</dbReference>
<comment type="function">
    <text evidence="7">Required for the formation of a threonylcarbamoyl group on adenosine at position 37 (t(6)A37) in mitochondrial tRNAs that read codons beginning with adenine. Probably involved in the transfer of the threonylcarbamoyl moiety of threonylcarbamoyl-AMP (TC-AMP) to the N6 group of A37. Involved in mitochondrial genome maintenance.</text>
</comment>
<dbReference type="PhylomeDB" id="H0GDP8"/>
<gene>
    <name evidence="7" type="primary">QRI7</name>
    <name evidence="9" type="ORF">VIN7_0654</name>
</gene>
<dbReference type="SUPFAM" id="SSF53067">
    <property type="entry name" value="Actin-like ATPase domain"/>
    <property type="match status" value="2"/>
</dbReference>
<dbReference type="GO" id="GO:0072670">
    <property type="term" value="P:mitochondrial tRNA threonylcarbamoyladenosine modification"/>
    <property type="evidence" value="ECO:0007669"/>
    <property type="project" value="TreeGrafter"/>
</dbReference>
<protein>
    <recommendedName>
        <fullName evidence="1">N(6)-L-threonylcarbamoyladenine synthase</fullName>
        <ecNumber evidence="1">2.3.1.234</ecNumber>
    </recommendedName>
</protein>
<evidence type="ECO:0000256" key="7">
    <source>
        <dbReference type="HAMAP-Rule" id="MF_03179"/>
    </source>
</evidence>
<dbReference type="Pfam" id="PF00814">
    <property type="entry name" value="TsaD"/>
    <property type="match status" value="1"/>
</dbReference>
<dbReference type="HOGENOM" id="CLU_023208_4_1_1"/>
<keyword evidence="5 7" id="KW-0012">Acyltransferase</keyword>
<evidence type="ECO:0000256" key="1">
    <source>
        <dbReference type="ARBA" id="ARBA00012156"/>
    </source>
</evidence>
<dbReference type="PRINTS" id="PR00789">
    <property type="entry name" value="OSIALOPTASE"/>
</dbReference>
<comment type="caution">
    <text evidence="9">The sequence shown here is derived from an EMBL/GenBank/DDBJ whole genome shotgun (WGS) entry which is preliminary data.</text>
</comment>